<organism evidence="2 3">
    <name type="scientific">Hyphodiscus hymeniophilus</name>
    <dbReference type="NCBI Taxonomy" id="353542"/>
    <lineage>
        <taxon>Eukaryota</taxon>
        <taxon>Fungi</taxon>
        <taxon>Dikarya</taxon>
        <taxon>Ascomycota</taxon>
        <taxon>Pezizomycotina</taxon>
        <taxon>Leotiomycetes</taxon>
        <taxon>Helotiales</taxon>
        <taxon>Hyphodiscaceae</taxon>
        <taxon>Hyphodiscus</taxon>
    </lineage>
</organism>
<feature type="compositionally biased region" description="Low complexity" evidence="1">
    <location>
        <begin position="15"/>
        <end position="25"/>
    </location>
</feature>
<dbReference type="GO" id="GO:0016071">
    <property type="term" value="P:mRNA metabolic process"/>
    <property type="evidence" value="ECO:0007669"/>
    <property type="project" value="UniProtKB-ARBA"/>
</dbReference>
<comment type="caution">
    <text evidence="2">The sequence shown here is derived from an EMBL/GenBank/DDBJ whole genome shotgun (WGS) entry which is preliminary data.</text>
</comment>
<feature type="compositionally biased region" description="Polar residues" evidence="1">
    <location>
        <begin position="26"/>
        <end position="54"/>
    </location>
</feature>
<feature type="region of interest" description="Disordered" evidence="1">
    <location>
        <begin position="304"/>
        <end position="443"/>
    </location>
</feature>
<sequence length="496" mass="52362">MSTVVPSKGHRHTQSALSPSPAASSKNPQNPHHLNLHSHAQNSQSEMSDSYQSNPTTPPRTPRRNDQSSQNRTIDTGSKQKSRNKIRPKAVLMSPAGTQKGRSTPPLTSVQSGGMMASAKPMSTPSTMAYAGATFHASPAPSALPIPSFYSKSVPDSPGMKGFKVKAESLSDSPTPPLPALNTPSQQKAQFQREESPLDFFFKADREQKARTKSASSTQNTVSATGPFNPPRPSPRVSHTPPATRNQASPSTIFAMELDGDGSAGSPIGPAFSTPYAERIKAARPRQPFTPEGQSAFDRSEALKAYLFSGQQPPSMPTAPVNLFPAAQTSPVASPSSIAPLYPSKSAGYSQRSHQNNFPLPYDSKPPIHAPRPSGRSSGLRQEVTPSKTPTKPQEGNAGYPTSPIPSRTYGNANSSDQNNFIGSIKSHTSPHGVSSVDRSADIQGMEDSLRKLLKLDSAGSSGVGSLPGATVSAPNYVGGRPRPSLNGMHDGVMGS</sequence>
<dbReference type="Proteomes" id="UP000785200">
    <property type="component" value="Unassembled WGS sequence"/>
</dbReference>
<feature type="compositionally biased region" description="Polar residues" evidence="1">
    <location>
        <begin position="96"/>
        <end position="112"/>
    </location>
</feature>
<evidence type="ECO:0000313" key="2">
    <source>
        <dbReference type="EMBL" id="KAG0648477.1"/>
    </source>
</evidence>
<reference evidence="2" key="1">
    <citation type="submission" date="2019-07" db="EMBL/GenBank/DDBJ databases">
        <title>Hyphodiscus hymeniophilus genome sequencing and assembly.</title>
        <authorList>
            <person name="Kramer G."/>
            <person name="Nodwell J."/>
        </authorList>
    </citation>
    <scope>NUCLEOTIDE SEQUENCE</scope>
    <source>
        <strain evidence="2">ATCC 34498</strain>
    </source>
</reference>
<feature type="compositionally biased region" description="Polar residues" evidence="1">
    <location>
        <begin position="375"/>
        <end position="394"/>
    </location>
</feature>
<keyword evidence="3" id="KW-1185">Reference proteome</keyword>
<feature type="region of interest" description="Disordered" evidence="1">
    <location>
        <begin position="460"/>
        <end position="496"/>
    </location>
</feature>
<feature type="region of interest" description="Disordered" evidence="1">
    <location>
        <begin position="1"/>
        <end position="122"/>
    </location>
</feature>
<feature type="compositionally biased region" description="Basic and acidic residues" evidence="1">
    <location>
        <begin position="191"/>
        <end position="210"/>
    </location>
</feature>
<dbReference type="AlphaFoldDB" id="A0A9P7AWJ2"/>
<feature type="compositionally biased region" description="Polar residues" evidence="1">
    <location>
        <begin position="405"/>
        <end position="433"/>
    </location>
</feature>
<protein>
    <recommendedName>
        <fullName evidence="4">Proteophosphoglycan 5</fullName>
    </recommendedName>
</protein>
<name>A0A9P7AWJ2_9HELO</name>
<feature type="compositionally biased region" description="Polar residues" evidence="1">
    <location>
        <begin position="67"/>
        <end position="79"/>
    </location>
</feature>
<evidence type="ECO:0008006" key="4">
    <source>
        <dbReference type="Google" id="ProtNLM"/>
    </source>
</evidence>
<evidence type="ECO:0000256" key="1">
    <source>
        <dbReference type="SAM" id="MobiDB-lite"/>
    </source>
</evidence>
<feature type="region of interest" description="Disordered" evidence="1">
    <location>
        <begin position="159"/>
        <end position="249"/>
    </location>
</feature>
<dbReference type="EMBL" id="VNKQ01000010">
    <property type="protein sequence ID" value="KAG0648477.1"/>
    <property type="molecule type" value="Genomic_DNA"/>
</dbReference>
<evidence type="ECO:0000313" key="3">
    <source>
        <dbReference type="Proteomes" id="UP000785200"/>
    </source>
</evidence>
<feature type="compositionally biased region" description="Polar residues" evidence="1">
    <location>
        <begin position="213"/>
        <end position="226"/>
    </location>
</feature>
<proteinExistence type="predicted"/>
<gene>
    <name evidence="2" type="ORF">D0Z07_5483</name>
</gene>
<dbReference type="OrthoDB" id="2142961at2759"/>
<accession>A0A9P7AWJ2</accession>
<feature type="compositionally biased region" description="Polar residues" evidence="1">
    <location>
        <begin position="347"/>
        <end position="358"/>
    </location>
</feature>
<dbReference type="InterPro" id="IPR028322">
    <property type="entry name" value="PNRC-like_rgn"/>
</dbReference>
<dbReference type="Pfam" id="PF15365">
    <property type="entry name" value="PNRC"/>
    <property type="match status" value="1"/>
</dbReference>
<feature type="compositionally biased region" description="Polar residues" evidence="1">
    <location>
        <begin position="327"/>
        <end position="337"/>
    </location>
</feature>